<protein>
    <recommendedName>
        <fullName evidence="3">M23ase beta-sheet core domain-containing protein</fullName>
    </recommendedName>
</protein>
<dbReference type="PANTHER" id="PTHR21666:SF270">
    <property type="entry name" value="MUREIN HYDROLASE ACTIVATOR ENVC"/>
    <property type="match status" value="1"/>
</dbReference>
<dbReference type="Gene3D" id="1.10.530.40">
    <property type="match status" value="1"/>
</dbReference>
<keyword evidence="1" id="KW-0929">Antimicrobial</keyword>
<dbReference type="CDD" id="cd12797">
    <property type="entry name" value="M23_peptidase"/>
    <property type="match status" value="1"/>
</dbReference>
<dbReference type="InterPro" id="IPR050570">
    <property type="entry name" value="Cell_wall_metabolism_enzyme"/>
</dbReference>
<dbReference type="Gene3D" id="2.70.70.10">
    <property type="entry name" value="Glucose Permease (Domain IIA)"/>
    <property type="match status" value="1"/>
</dbReference>
<dbReference type="Proteomes" id="UP001562457">
    <property type="component" value="Unassembled WGS sequence"/>
</dbReference>
<keyword evidence="2" id="KW-0081">Bacteriolytic enzyme</keyword>
<reference evidence="4 5" key="1">
    <citation type="submission" date="2024-06" db="EMBL/GenBank/DDBJ databases">
        <title>Draft genome sequence of Helicobacter trogontum NHP16-4001.</title>
        <authorList>
            <person name="Rimbara E."/>
            <person name="Suzuki M."/>
        </authorList>
    </citation>
    <scope>NUCLEOTIDE SEQUENCE [LARGE SCALE GENOMIC DNA]</scope>
    <source>
        <strain evidence="4 5">NHP16-4001</strain>
    </source>
</reference>
<dbReference type="SUPFAM" id="SSF51261">
    <property type="entry name" value="Duplicated hybrid motif"/>
    <property type="match status" value="1"/>
</dbReference>
<sequence length="1098" mass="126876">MFETTKNTEYLEDLFKFLKVVEGFGALPYNDSQGYLTIGYGANLQERSWIIATLNELGLFGSVKDLKTKEDIEALDNKANKAKIDEFYNITKQIVTNDNISTIRTQLNDLLKKYTGQSSFKLNKEQAIKIKKIASDSIFDYTSRINDKTLKMDKETNEYAGILSYAFNVGNNPRKYFFDICNKDKDNRFLAFFTLRYGVNFLLDGNSKFGIAKRRFWESLFFGFEYKENRAFKMAIGIFKILNFKYTHRKDCNKNFVTEFKTTYSNQTYLDWIIKYEDELLYAKKNQNQTYQEFYNADARANNLPEKFRNIQGITPNKDNFLHSYLTYINQTFAKGAVSEYTLNNIYVLKEIKDCENLNVVLSNRNDTRDFTPLLIICLKPNTQSHQNIDTYTIKQPNNTFISIVVFEGAKLDMSKVDTQKSEILYARLKDESNIDVVLLQGSHQSMILDSNANTLTIKGSSNETYIFDKAKNTTQESQISPILKVYMDKEANPNDYIEIHNFAKENIGDRNTYILGNDCNQRYCGITLFLNEITTPHNTDCSNEGNFQVIVQNLDRYGLDKGDTLYLYSCENRKGVSVKVDDNYSATFSITLDLPEQGEISKRCLSSHIILTTNPIKNTETIEEQMIHSNPHFQVNKSAKLAKQYIITDARLNTKKQPIAVKEIAQQLRVKAIGYREKYLHYFVNSIVKLEAQYNLKNPPQDKIGQTKWAYILTDNKTAPTQKQLNEKQYKHFIQHNGNEQYIGNNIDFRIQKEWLDIDKPKYLYIYAYLNAPSTKTSLCITIQYPLSLRFNGKELQIVEWGEVKREKSFGLHPLSLNNPERQFAESKKYFIHIENISPIPLSQKIYSLDIYDESKNKIGVITNNNTQNIINTELLIDDSFCELANVLLEYQGKYAANRIKLEVGYERNNEIIFPLKVKPLNDKGLSYDWSIKNSTDKNASQSVYGSRRSGGTRKHAARDLYTNPLTEVIAIADGKVLEQKNFYEGTYQITVLHETSQYGKFIIRYGEMDKNSILVKDGDEIKQGQILGKTGKMNGIKNYMLHFEFYTNGTRDDVKGNGVLTMKGKNAFQRRDDIADPLEILQEGYKNTFDSKGRDK</sequence>
<keyword evidence="5" id="KW-1185">Reference proteome</keyword>
<name>A0ABQ0D5T5_9HELI</name>
<evidence type="ECO:0000256" key="2">
    <source>
        <dbReference type="ARBA" id="ARBA00022638"/>
    </source>
</evidence>
<dbReference type="RefSeq" id="WP_369607734.1">
    <property type="nucleotide sequence ID" value="NZ_BAAFHN010000054.1"/>
</dbReference>
<evidence type="ECO:0000313" key="4">
    <source>
        <dbReference type="EMBL" id="GAB0173716.1"/>
    </source>
</evidence>
<dbReference type="Pfam" id="PF01551">
    <property type="entry name" value="Peptidase_M23"/>
    <property type="match status" value="1"/>
</dbReference>
<dbReference type="InterPro" id="IPR016047">
    <property type="entry name" value="M23ase_b-sheet_dom"/>
</dbReference>
<evidence type="ECO:0000259" key="3">
    <source>
        <dbReference type="Pfam" id="PF01551"/>
    </source>
</evidence>
<dbReference type="InterPro" id="IPR023347">
    <property type="entry name" value="Lysozyme_dom_sf"/>
</dbReference>
<evidence type="ECO:0000256" key="1">
    <source>
        <dbReference type="ARBA" id="ARBA00022529"/>
    </source>
</evidence>
<dbReference type="PANTHER" id="PTHR21666">
    <property type="entry name" value="PEPTIDASE-RELATED"/>
    <property type="match status" value="1"/>
</dbReference>
<dbReference type="InterPro" id="IPR023346">
    <property type="entry name" value="Lysozyme-like_dom_sf"/>
</dbReference>
<gene>
    <name evidence="4" type="ORF">NHP164001_17370</name>
</gene>
<feature type="domain" description="M23ase beta-sheet core" evidence="3">
    <location>
        <begin position="956"/>
        <end position="1053"/>
    </location>
</feature>
<organism evidence="4 5">
    <name type="scientific">Helicobacter trogontum</name>
    <dbReference type="NCBI Taxonomy" id="50960"/>
    <lineage>
        <taxon>Bacteria</taxon>
        <taxon>Pseudomonadati</taxon>
        <taxon>Campylobacterota</taxon>
        <taxon>Epsilonproteobacteria</taxon>
        <taxon>Campylobacterales</taxon>
        <taxon>Helicobacteraceae</taxon>
        <taxon>Helicobacter</taxon>
    </lineage>
</organism>
<evidence type="ECO:0000313" key="5">
    <source>
        <dbReference type="Proteomes" id="UP001562457"/>
    </source>
</evidence>
<dbReference type="SUPFAM" id="SSF53955">
    <property type="entry name" value="Lysozyme-like"/>
    <property type="match status" value="1"/>
</dbReference>
<dbReference type="EMBL" id="BAAFHN010000054">
    <property type="protein sequence ID" value="GAB0173716.1"/>
    <property type="molecule type" value="Genomic_DNA"/>
</dbReference>
<dbReference type="InterPro" id="IPR011055">
    <property type="entry name" value="Dup_hybrid_motif"/>
</dbReference>
<proteinExistence type="predicted"/>
<comment type="caution">
    <text evidence="4">The sequence shown here is derived from an EMBL/GenBank/DDBJ whole genome shotgun (WGS) entry which is preliminary data.</text>
</comment>
<accession>A0ABQ0D5T5</accession>